<evidence type="ECO:0000259" key="1">
    <source>
        <dbReference type="PROSITE" id="PS51740"/>
    </source>
</evidence>
<dbReference type="InterPro" id="IPR052975">
    <property type="entry name" value="Repressor-like_regulatory"/>
</dbReference>
<dbReference type="Proteomes" id="UP000029980">
    <property type="component" value="Chromosome"/>
</dbReference>
<dbReference type="InterPro" id="IPR037914">
    <property type="entry name" value="SpoVT-AbrB_sf"/>
</dbReference>
<dbReference type="Gene3D" id="2.10.260.10">
    <property type="match status" value="1"/>
</dbReference>
<dbReference type="Pfam" id="PF04014">
    <property type="entry name" value="MazE_antitoxin"/>
    <property type="match status" value="1"/>
</dbReference>
<dbReference type="STRING" id="1505907.TEU_04200"/>
<dbReference type="SMART" id="SM00966">
    <property type="entry name" value="SpoVT_AbrB"/>
    <property type="match status" value="1"/>
</dbReference>
<dbReference type="RefSeq" id="WP_050002588.1">
    <property type="nucleotide sequence ID" value="NZ_CP008887.1"/>
</dbReference>
<dbReference type="AlphaFoldDB" id="A0A097QT23"/>
<keyword evidence="3" id="KW-1185">Reference proteome</keyword>
<feature type="domain" description="SpoVT-AbrB" evidence="1">
    <location>
        <begin position="1"/>
        <end position="46"/>
    </location>
</feature>
<dbReference type="NCBIfam" id="TIGR01439">
    <property type="entry name" value="lp_hng_hel_AbrB"/>
    <property type="match status" value="1"/>
</dbReference>
<gene>
    <name evidence="2" type="ORF">TEU_04200</name>
</gene>
<dbReference type="GeneID" id="25152637"/>
<evidence type="ECO:0000313" key="3">
    <source>
        <dbReference type="Proteomes" id="UP000029980"/>
    </source>
</evidence>
<dbReference type="PANTHER" id="PTHR34860">
    <property type="entry name" value="REPRESSOR-LIKE PROTEIN SSO7C3"/>
    <property type="match status" value="1"/>
</dbReference>
<sequence length="78" mass="9112">MPITKVTRNYQITIPAEIRKALGIKQGEYLTVELRGDEIVIRKAEVEWPSLDLGRDFTPEEIEKNTEKILREASKWKE</sequence>
<organism evidence="2 3">
    <name type="scientific">Thermococcus eurythermalis</name>
    <dbReference type="NCBI Taxonomy" id="1505907"/>
    <lineage>
        <taxon>Archaea</taxon>
        <taxon>Methanobacteriati</taxon>
        <taxon>Methanobacteriota</taxon>
        <taxon>Thermococci</taxon>
        <taxon>Thermococcales</taxon>
        <taxon>Thermococcaceae</taxon>
        <taxon>Thermococcus</taxon>
    </lineage>
</organism>
<evidence type="ECO:0000313" key="2">
    <source>
        <dbReference type="EMBL" id="AIU69608.1"/>
    </source>
</evidence>
<dbReference type="InterPro" id="IPR007159">
    <property type="entry name" value="SpoVT-AbrB_dom"/>
</dbReference>
<accession>A0A097QT23</accession>
<name>A0A097QT23_9EURY</name>
<dbReference type="OrthoDB" id="30861at2157"/>
<dbReference type="GO" id="GO:0003677">
    <property type="term" value="F:DNA binding"/>
    <property type="evidence" value="ECO:0007669"/>
    <property type="project" value="InterPro"/>
</dbReference>
<dbReference type="KEGG" id="teu:TEU_04200"/>
<dbReference type="PANTHER" id="PTHR34860:SF6">
    <property type="entry name" value="REPRESSOR-LIKE PROTEIN SSO7C3"/>
    <property type="match status" value="1"/>
</dbReference>
<proteinExistence type="predicted"/>
<dbReference type="SUPFAM" id="SSF89447">
    <property type="entry name" value="AbrB/MazE/MraZ-like"/>
    <property type="match status" value="1"/>
</dbReference>
<dbReference type="EMBL" id="CP008887">
    <property type="protein sequence ID" value="AIU69608.1"/>
    <property type="molecule type" value="Genomic_DNA"/>
</dbReference>
<dbReference type="HOGENOM" id="CLU_158484_9_3_2"/>
<dbReference type="PROSITE" id="PS51740">
    <property type="entry name" value="SPOVT_ABRB"/>
    <property type="match status" value="1"/>
</dbReference>
<reference evidence="2 3" key="1">
    <citation type="journal article" date="2015" name="Int. J. Syst. Evol. Microbiol.">
        <title>Thermococcus eurythermalis sp. nov., a conditional piezophilic hyperthermophilic archaeon with a wide temperature range isolated from an oil-immersed chimney in the Guaymas Basin.</title>
        <authorList>
            <person name="Zhao W."/>
            <person name="Zeng X."/>
            <person name="Xiao X."/>
        </authorList>
    </citation>
    <scope>NUCLEOTIDE SEQUENCE [LARGE SCALE GENOMIC DNA]</scope>
    <source>
        <strain evidence="2 3">A501</strain>
    </source>
</reference>
<protein>
    <submittedName>
        <fullName evidence="2">AbrB family transcriptional regulator</fullName>
    </submittedName>
</protein>